<dbReference type="PANTHER" id="PTHR43300">
    <property type="entry name" value="ACETYLTRANSFERASE"/>
    <property type="match status" value="1"/>
</dbReference>
<dbReference type="RefSeq" id="WP_145202916.1">
    <property type="nucleotide sequence ID" value="NZ_CP036267.1"/>
</dbReference>
<dbReference type="CDD" id="cd04647">
    <property type="entry name" value="LbH_MAT_like"/>
    <property type="match status" value="1"/>
</dbReference>
<dbReference type="Pfam" id="PF00132">
    <property type="entry name" value="Hexapep"/>
    <property type="match status" value="1"/>
</dbReference>
<keyword evidence="2" id="KW-0012">Acyltransferase</keyword>
<dbReference type="SUPFAM" id="SSF51161">
    <property type="entry name" value="Trimeric LpxA-like enzymes"/>
    <property type="match status" value="1"/>
</dbReference>
<dbReference type="EC" id="2.3.1.-" evidence="2"/>
<organism evidence="2 3">
    <name type="scientific">Thalassoglobus polymorphus</name>
    <dbReference type="NCBI Taxonomy" id="2527994"/>
    <lineage>
        <taxon>Bacteria</taxon>
        <taxon>Pseudomonadati</taxon>
        <taxon>Planctomycetota</taxon>
        <taxon>Planctomycetia</taxon>
        <taxon>Planctomycetales</taxon>
        <taxon>Planctomycetaceae</taxon>
        <taxon>Thalassoglobus</taxon>
    </lineage>
</organism>
<reference evidence="2 3" key="1">
    <citation type="submission" date="2019-02" db="EMBL/GenBank/DDBJ databases">
        <title>Deep-cultivation of Planctomycetes and their phenomic and genomic characterization uncovers novel biology.</title>
        <authorList>
            <person name="Wiegand S."/>
            <person name="Jogler M."/>
            <person name="Boedeker C."/>
            <person name="Pinto D."/>
            <person name="Vollmers J."/>
            <person name="Rivas-Marin E."/>
            <person name="Kohn T."/>
            <person name="Peeters S.H."/>
            <person name="Heuer A."/>
            <person name="Rast P."/>
            <person name="Oberbeckmann S."/>
            <person name="Bunk B."/>
            <person name="Jeske O."/>
            <person name="Meyerdierks A."/>
            <person name="Storesund J.E."/>
            <person name="Kallscheuer N."/>
            <person name="Luecker S."/>
            <person name="Lage O.M."/>
            <person name="Pohl T."/>
            <person name="Merkel B.J."/>
            <person name="Hornburger P."/>
            <person name="Mueller R.-W."/>
            <person name="Bruemmer F."/>
            <person name="Labrenz M."/>
            <person name="Spormann A.M."/>
            <person name="Op den Camp H."/>
            <person name="Overmann J."/>
            <person name="Amann R."/>
            <person name="Jetten M.S.M."/>
            <person name="Mascher T."/>
            <person name="Medema M.H."/>
            <person name="Devos D.P."/>
            <person name="Kaster A.-K."/>
            <person name="Ovreas L."/>
            <person name="Rohde M."/>
            <person name="Galperin M.Y."/>
            <person name="Jogler C."/>
        </authorList>
    </citation>
    <scope>NUCLEOTIDE SEQUENCE [LARGE SCALE GENOMIC DNA]</scope>
    <source>
        <strain evidence="2 3">Mal48</strain>
    </source>
</reference>
<dbReference type="InterPro" id="IPR050179">
    <property type="entry name" value="Trans_hexapeptide_repeat"/>
</dbReference>
<evidence type="ECO:0000256" key="1">
    <source>
        <dbReference type="ARBA" id="ARBA00007274"/>
    </source>
</evidence>
<dbReference type="GO" id="GO:0016746">
    <property type="term" value="F:acyltransferase activity"/>
    <property type="evidence" value="ECO:0007669"/>
    <property type="project" value="UniProtKB-KW"/>
</dbReference>
<evidence type="ECO:0000313" key="3">
    <source>
        <dbReference type="Proteomes" id="UP000315724"/>
    </source>
</evidence>
<dbReference type="InterPro" id="IPR001451">
    <property type="entry name" value="Hexapep"/>
</dbReference>
<dbReference type="InterPro" id="IPR011004">
    <property type="entry name" value="Trimer_LpxA-like_sf"/>
</dbReference>
<comment type="similarity">
    <text evidence="1">Belongs to the transferase hexapeptide repeat family.</text>
</comment>
<proteinExistence type="inferred from homology"/>
<gene>
    <name evidence="2" type="ORF">Mal48_39150</name>
</gene>
<keyword evidence="3" id="KW-1185">Reference proteome</keyword>
<name>A0A517QSY4_9PLAN</name>
<keyword evidence="2" id="KW-0808">Transferase</keyword>
<dbReference type="OrthoDB" id="272049at2"/>
<dbReference type="Proteomes" id="UP000315724">
    <property type="component" value="Chromosome"/>
</dbReference>
<evidence type="ECO:0000313" key="2">
    <source>
        <dbReference type="EMBL" id="QDT34647.1"/>
    </source>
</evidence>
<accession>A0A517QSY4</accession>
<dbReference type="KEGG" id="tpol:Mal48_39150"/>
<dbReference type="EMBL" id="CP036267">
    <property type="protein sequence ID" value="QDT34647.1"/>
    <property type="molecule type" value="Genomic_DNA"/>
</dbReference>
<dbReference type="PANTHER" id="PTHR43300:SF11">
    <property type="entry name" value="ACETYLTRANSFERASE RV3034C-RELATED"/>
    <property type="match status" value="1"/>
</dbReference>
<protein>
    <submittedName>
        <fullName evidence="2">Acetyltransferase</fullName>
        <ecNumber evidence="2">2.3.1.-</ecNumber>
    </submittedName>
</protein>
<dbReference type="AlphaFoldDB" id="A0A517QSY4"/>
<dbReference type="Gene3D" id="2.160.10.10">
    <property type="entry name" value="Hexapeptide repeat proteins"/>
    <property type="match status" value="1"/>
</dbReference>
<sequence length="202" mass="21673">MKETVKNLANFVASLLALPFVGCYQLSKALIGETQAFPGYSQAVSVLPGFCGIYFRKSFYRVVLPYVGRDACICFGTVFSHPGVSVGKTAYVGVGCMIGDVEIGDDVLIGSHVSIINGNRQHGIDRLDLPIREQVGVYPRITIGQDSWIGDRAIVMANVGKHCVIGAGSVVTKPVNDYEIVVGNPAKVIGRRDELQPAKDSV</sequence>